<name>A0AA97CV59_9ACTN</name>
<evidence type="ECO:0000256" key="4">
    <source>
        <dbReference type="ARBA" id="ARBA00022827"/>
    </source>
</evidence>
<organism evidence="8">
    <name type="scientific">Gordonia sp. MP11Mi</name>
    <dbReference type="NCBI Taxonomy" id="3022769"/>
    <lineage>
        <taxon>Bacteria</taxon>
        <taxon>Bacillati</taxon>
        <taxon>Actinomycetota</taxon>
        <taxon>Actinomycetes</taxon>
        <taxon>Mycobacteriales</taxon>
        <taxon>Gordoniaceae</taxon>
        <taxon>Gordonia</taxon>
    </lineage>
</organism>
<dbReference type="Gene3D" id="1.10.540.10">
    <property type="entry name" value="Acyl-CoA dehydrogenase/oxidase, N-terminal domain"/>
    <property type="match status" value="1"/>
</dbReference>
<dbReference type="SUPFAM" id="SSF56645">
    <property type="entry name" value="Acyl-CoA dehydrogenase NM domain-like"/>
    <property type="match status" value="1"/>
</dbReference>
<keyword evidence="5 8" id="KW-0560">Oxidoreductase</keyword>
<evidence type="ECO:0000256" key="5">
    <source>
        <dbReference type="ARBA" id="ARBA00023002"/>
    </source>
</evidence>
<gene>
    <name evidence="8" type="ORF">MP11Mi_08570</name>
</gene>
<dbReference type="Pfam" id="PF00441">
    <property type="entry name" value="Acyl-CoA_dh_1"/>
    <property type="match status" value="1"/>
</dbReference>
<sequence>MDFTPTEAAADLTGLATDITTRLATGERTAELEADRAAIDADLWREIANAGLLGLAAPSDVVGDGGADLTTMETTAVATALGRALARVPYAQHAVAAVPLLATYGGEAVRDLLGKAVAGDAVISAAVEEDLGFDLLAPSTTVSTGGLVTGTKLNVPYAEAADAFVVTAASADGPVVAVVERGSGVTVTETPSTGLTPVYTVDFDGAAGAVLDGGSTTAARARDLLRLGLAADQAGVVAGALAATAEYAREREQFGRKIGSFQAVAQRLADDYIDVQALSLTVTQAAWLLSGAAETDDEETTAAVDTAAFWTAEAGHRVAHTTVHVHGGVGLDTSHPVHRFFLRAKQNEFTYGSAPVVLGELGAVLAAR</sequence>
<dbReference type="InterPro" id="IPR013786">
    <property type="entry name" value="AcylCoA_DH/ox_N"/>
</dbReference>
<comment type="similarity">
    <text evidence="2">Belongs to the acyl-CoA dehydrogenase family.</text>
</comment>
<accession>A0AA97CV59</accession>
<evidence type="ECO:0000313" key="8">
    <source>
        <dbReference type="EMBL" id="WOC11780.1"/>
    </source>
</evidence>
<dbReference type="PANTHER" id="PTHR43884">
    <property type="entry name" value="ACYL-COA DEHYDROGENASE"/>
    <property type="match status" value="1"/>
</dbReference>
<dbReference type="GO" id="GO:0003995">
    <property type="term" value="F:acyl-CoA dehydrogenase activity"/>
    <property type="evidence" value="ECO:0007669"/>
    <property type="project" value="TreeGrafter"/>
</dbReference>
<feature type="domain" description="Acyl-CoA dehydrogenase/oxidase C-terminal" evidence="6">
    <location>
        <begin position="214"/>
        <end position="356"/>
    </location>
</feature>
<evidence type="ECO:0000259" key="6">
    <source>
        <dbReference type="Pfam" id="PF00441"/>
    </source>
</evidence>
<dbReference type="SUPFAM" id="SSF47203">
    <property type="entry name" value="Acyl-CoA dehydrogenase C-terminal domain-like"/>
    <property type="match status" value="1"/>
</dbReference>
<dbReference type="Pfam" id="PF02771">
    <property type="entry name" value="Acyl-CoA_dh_N"/>
    <property type="match status" value="1"/>
</dbReference>
<evidence type="ECO:0000256" key="1">
    <source>
        <dbReference type="ARBA" id="ARBA00001974"/>
    </source>
</evidence>
<proteinExistence type="inferred from homology"/>
<evidence type="ECO:0000256" key="3">
    <source>
        <dbReference type="ARBA" id="ARBA00022630"/>
    </source>
</evidence>
<dbReference type="InterPro" id="IPR037069">
    <property type="entry name" value="AcylCoA_DH/ox_N_sf"/>
</dbReference>
<dbReference type="InterPro" id="IPR046373">
    <property type="entry name" value="Acyl-CoA_Oxase/DH_mid-dom_sf"/>
</dbReference>
<feature type="domain" description="Acyl-CoA dehydrogenase/oxidase N-terminal" evidence="7">
    <location>
        <begin position="29"/>
        <end position="111"/>
    </location>
</feature>
<dbReference type="EMBL" id="CP128986">
    <property type="protein sequence ID" value="WOC11780.1"/>
    <property type="molecule type" value="Genomic_DNA"/>
</dbReference>
<dbReference type="InterPro" id="IPR009075">
    <property type="entry name" value="AcylCo_DH/oxidase_C"/>
</dbReference>
<dbReference type="AlphaFoldDB" id="A0AA97CV59"/>
<dbReference type="Gene3D" id="1.20.140.10">
    <property type="entry name" value="Butyryl-CoA Dehydrogenase, subunit A, domain 3"/>
    <property type="match status" value="1"/>
</dbReference>
<dbReference type="EC" id="1.3.99.-" evidence="8"/>
<dbReference type="GO" id="GO:0050660">
    <property type="term" value="F:flavin adenine dinucleotide binding"/>
    <property type="evidence" value="ECO:0007669"/>
    <property type="project" value="InterPro"/>
</dbReference>
<dbReference type="Gene3D" id="2.40.110.10">
    <property type="entry name" value="Butyryl-CoA Dehydrogenase, subunit A, domain 2"/>
    <property type="match status" value="1"/>
</dbReference>
<keyword evidence="4" id="KW-0274">FAD</keyword>
<comment type="cofactor">
    <cofactor evidence="1">
        <name>FAD</name>
        <dbReference type="ChEBI" id="CHEBI:57692"/>
    </cofactor>
</comment>
<dbReference type="InterPro" id="IPR036250">
    <property type="entry name" value="AcylCo_DH-like_C"/>
</dbReference>
<reference evidence="8" key="1">
    <citation type="submission" date="2023-06" db="EMBL/GenBank/DDBJ databases">
        <title>Gordonia sp. nov. and Pseudochrobactrum sp. nov., two species isolated from the burying beetle Nicrophorus vespilloides.</title>
        <authorList>
            <person name="Poehlein A."/>
            <person name="Guzman J."/>
            <person name="Daniel R."/>
            <person name="Vilcinskas A."/>
        </authorList>
    </citation>
    <scope>NUCLEOTIDE SEQUENCE</scope>
    <source>
        <strain evidence="8">MP11Mi</strain>
    </source>
</reference>
<evidence type="ECO:0000256" key="2">
    <source>
        <dbReference type="ARBA" id="ARBA00009347"/>
    </source>
</evidence>
<evidence type="ECO:0000259" key="7">
    <source>
        <dbReference type="Pfam" id="PF02771"/>
    </source>
</evidence>
<dbReference type="PANTHER" id="PTHR43884:SF20">
    <property type="entry name" value="ACYL-COA DEHYDROGENASE FADE28"/>
    <property type="match status" value="1"/>
</dbReference>
<dbReference type="InterPro" id="IPR009100">
    <property type="entry name" value="AcylCoA_DH/oxidase_NM_dom_sf"/>
</dbReference>
<dbReference type="RefSeq" id="WP_420041060.1">
    <property type="nucleotide sequence ID" value="NZ_CP128986.1"/>
</dbReference>
<keyword evidence="3" id="KW-0285">Flavoprotein</keyword>
<protein>
    <submittedName>
        <fullName evidence="8">Acyl-CoA dehydrogenase FadE27</fullName>
        <ecNumber evidence="8">1.3.99.-</ecNumber>
    </submittedName>
</protein>